<protein>
    <recommendedName>
        <fullName evidence="5">MARVEL domain-containing protein</fullName>
    </recommendedName>
</protein>
<sequence>MAYVPIASLIIRVVLVAFSIVVMSLIMTGPGVCPSFSALSMQSCLKTSVKITIWNKMKKKGIWGQLAVILLSPVMSLAALTICILTLLKDRLKISVDVASYQVSVLSTFAFFSLILAVAEFYFAAFFLTDIQISGFLPSRLVFIRVYGWIAAACFELLSVILYVADALLIRRHNYQLAADQRNKPQISINLQNQPQIYAPNQFPAQQFAPNPYQGQQNTAMQCPNQYPQEGQYTSGQHPQSSHYSQAYPSAPFPPPQVAPTNEA</sequence>
<feature type="transmembrane region" description="Helical" evidence="2">
    <location>
        <begin position="66"/>
        <end position="88"/>
    </location>
</feature>
<dbReference type="Proteomes" id="UP000298663">
    <property type="component" value="Unassembled WGS sequence"/>
</dbReference>
<reference evidence="3 4" key="1">
    <citation type="journal article" date="2015" name="Genome Biol.">
        <title>Comparative genomics of Steinernema reveals deeply conserved gene regulatory networks.</title>
        <authorList>
            <person name="Dillman A.R."/>
            <person name="Macchietto M."/>
            <person name="Porter C.F."/>
            <person name="Rogers A."/>
            <person name="Williams B."/>
            <person name="Antoshechkin I."/>
            <person name="Lee M.M."/>
            <person name="Goodwin Z."/>
            <person name="Lu X."/>
            <person name="Lewis E.E."/>
            <person name="Goodrich-Blair H."/>
            <person name="Stock S.P."/>
            <person name="Adams B.J."/>
            <person name="Sternberg P.W."/>
            <person name="Mortazavi A."/>
        </authorList>
    </citation>
    <scope>NUCLEOTIDE SEQUENCE [LARGE SCALE GENOMIC DNA]</scope>
    <source>
        <strain evidence="3 4">ALL</strain>
    </source>
</reference>
<gene>
    <name evidence="3" type="ORF">L596_028832</name>
</gene>
<evidence type="ECO:0000313" key="3">
    <source>
        <dbReference type="EMBL" id="TKR61765.1"/>
    </source>
</evidence>
<feature type="transmembrane region" description="Helical" evidence="2">
    <location>
        <begin position="6"/>
        <end position="27"/>
    </location>
</feature>
<feature type="region of interest" description="Disordered" evidence="1">
    <location>
        <begin position="214"/>
        <end position="264"/>
    </location>
</feature>
<feature type="transmembrane region" description="Helical" evidence="2">
    <location>
        <begin position="108"/>
        <end position="129"/>
    </location>
</feature>
<evidence type="ECO:0000256" key="2">
    <source>
        <dbReference type="SAM" id="Phobius"/>
    </source>
</evidence>
<proteinExistence type="predicted"/>
<feature type="transmembrane region" description="Helical" evidence="2">
    <location>
        <begin position="141"/>
        <end position="165"/>
    </location>
</feature>
<feature type="compositionally biased region" description="Polar residues" evidence="1">
    <location>
        <begin position="214"/>
        <end position="243"/>
    </location>
</feature>
<keyword evidence="2" id="KW-0812">Transmembrane</keyword>
<keyword evidence="2" id="KW-1133">Transmembrane helix</keyword>
<comment type="caution">
    <text evidence="3">The sequence shown here is derived from an EMBL/GenBank/DDBJ whole genome shotgun (WGS) entry which is preliminary data.</text>
</comment>
<keyword evidence="2" id="KW-0472">Membrane</keyword>
<keyword evidence="4" id="KW-1185">Reference proteome</keyword>
<dbReference type="AlphaFoldDB" id="A0A4V6XVN8"/>
<reference evidence="3 4" key="2">
    <citation type="journal article" date="2019" name="G3 (Bethesda)">
        <title>Hybrid Assembly of the Genome of the Entomopathogenic Nematode Steinernema carpocapsae Identifies the X-Chromosome.</title>
        <authorList>
            <person name="Serra L."/>
            <person name="Macchietto M."/>
            <person name="Macias-Munoz A."/>
            <person name="McGill C.J."/>
            <person name="Rodriguez I.M."/>
            <person name="Rodriguez B."/>
            <person name="Murad R."/>
            <person name="Mortazavi A."/>
        </authorList>
    </citation>
    <scope>NUCLEOTIDE SEQUENCE [LARGE SCALE GENOMIC DNA]</scope>
    <source>
        <strain evidence="3 4">ALL</strain>
    </source>
</reference>
<organism evidence="3 4">
    <name type="scientific">Steinernema carpocapsae</name>
    <name type="common">Entomopathogenic nematode</name>
    <dbReference type="NCBI Taxonomy" id="34508"/>
    <lineage>
        <taxon>Eukaryota</taxon>
        <taxon>Metazoa</taxon>
        <taxon>Ecdysozoa</taxon>
        <taxon>Nematoda</taxon>
        <taxon>Chromadorea</taxon>
        <taxon>Rhabditida</taxon>
        <taxon>Tylenchina</taxon>
        <taxon>Panagrolaimomorpha</taxon>
        <taxon>Strongyloidoidea</taxon>
        <taxon>Steinernematidae</taxon>
        <taxon>Steinernema</taxon>
    </lineage>
</organism>
<evidence type="ECO:0000313" key="4">
    <source>
        <dbReference type="Proteomes" id="UP000298663"/>
    </source>
</evidence>
<accession>A0A4V6XVN8</accession>
<evidence type="ECO:0000256" key="1">
    <source>
        <dbReference type="SAM" id="MobiDB-lite"/>
    </source>
</evidence>
<name>A0A4V6XVN8_STECR</name>
<evidence type="ECO:0008006" key="5">
    <source>
        <dbReference type="Google" id="ProtNLM"/>
    </source>
</evidence>
<dbReference type="EMBL" id="AZBU02000011">
    <property type="protein sequence ID" value="TKR61765.1"/>
    <property type="molecule type" value="Genomic_DNA"/>
</dbReference>